<dbReference type="InterPro" id="IPR023214">
    <property type="entry name" value="HAD_sf"/>
</dbReference>
<protein>
    <submittedName>
        <fullName evidence="1">Haloacid dehalogenase</fullName>
    </submittedName>
</protein>
<dbReference type="CDD" id="cd07505">
    <property type="entry name" value="HAD_BPGM-like"/>
    <property type="match status" value="1"/>
</dbReference>
<evidence type="ECO:0000313" key="1">
    <source>
        <dbReference type="EMBL" id="GLZ79118.1"/>
    </source>
</evidence>
<dbReference type="PANTHER" id="PTHR18901:SF38">
    <property type="entry name" value="PSEUDOURIDINE-5'-PHOSPHATASE"/>
    <property type="match status" value="1"/>
</dbReference>
<dbReference type="Pfam" id="PF00702">
    <property type="entry name" value="Hydrolase"/>
    <property type="match status" value="1"/>
</dbReference>
<dbReference type="SUPFAM" id="SSF56784">
    <property type="entry name" value="HAD-like"/>
    <property type="match status" value="1"/>
</dbReference>
<accession>A0A9W6WAL1</accession>
<dbReference type="InterPro" id="IPR023198">
    <property type="entry name" value="PGP-like_dom2"/>
</dbReference>
<sequence>MPMPAAVLFDMDGTLTDSEKLWSIALDELAATHGKTLSAHTREAMVGTNMHVSMVMFHDDLGLPHEGMAASVVWLETRMAELLAVGAPWQPGAREFLLAVRAAGLPTALVTATARELTETLLDNTLGRENFDASVCGEEAGASKPDPAPYLRAAGLLGVDPRDCLAVEDSPTGLASAHAAGCRVLAVPSEVALVVPEGVHVIDSLIEADLDLVRALMV</sequence>
<dbReference type="SFLD" id="SFLDS00003">
    <property type="entry name" value="Haloacid_Dehalogenase"/>
    <property type="match status" value="1"/>
</dbReference>
<dbReference type="InterPro" id="IPR036412">
    <property type="entry name" value="HAD-like_sf"/>
</dbReference>
<evidence type="ECO:0000313" key="2">
    <source>
        <dbReference type="Proteomes" id="UP001165079"/>
    </source>
</evidence>
<dbReference type="InterPro" id="IPR006439">
    <property type="entry name" value="HAD-SF_hydro_IA"/>
</dbReference>
<dbReference type="AlphaFoldDB" id="A0A9W6WAL1"/>
<dbReference type="Proteomes" id="UP001165079">
    <property type="component" value="Unassembled WGS sequence"/>
</dbReference>
<dbReference type="Gene3D" id="3.40.50.1000">
    <property type="entry name" value="HAD superfamily/HAD-like"/>
    <property type="match status" value="1"/>
</dbReference>
<dbReference type="Gene3D" id="1.10.150.240">
    <property type="entry name" value="Putative phosphatase, domain 2"/>
    <property type="match status" value="1"/>
</dbReference>
<gene>
    <name evidence="1" type="ORF">Afil01_39250</name>
</gene>
<reference evidence="1" key="1">
    <citation type="submission" date="2023-03" db="EMBL/GenBank/DDBJ databases">
        <title>Actinorhabdospora filicis NBRC 111898.</title>
        <authorList>
            <person name="Ichikawa N."/>
            <person name="Sato H."/>
            <person name="Tonouchi N."/>
        </authorList>
    </citation>
    <scope>NUCLEOTIDE SEQUENCE</scope>
    <source>
        <strain evidence="1">NBRC 111898</strain>
    </source>
</reference>
<dbReference type="NCBIfam" id="TIGR01509">
    <property type="entry name" value="HAD-SF-IA-v3"/>
    <property type="match status" value="1"/>
</dbReference>
<dbReference type="PANTHER" id="PTHR18901">
    <property type="entry name" value="2-DEOXYGLUCOSE-6-PHOSPHATE PHOSPHATASE 2"/>
    <property type="match status" value="1"/>
</dbReference>
<proteinExistence type="predicted"/>
<name>A0A9W6WAL1_9ACTN</name>
<dbReference type="EMBL" id="BSTX01000002">
    <property type="protein sequence ID" value="GLZ79118.1"/>
    <property type="molecule type" value="Genomic_DNA"/>
</dbReference>
<organism evidence="1 2">
    <name type="scientific">Actinorhabdospora filicis</name>
    <dbReference type="NCBI Taxonomy" id="1785913"/>
    <lineage>
        <taxon>Bacteria</taxon>
        <taxon>Bacillati</taxon>
        <taxon>Actinomycetota</taxon>
        <taxon>Actinomycetes</taxon>
        <taxon>Micromonosporales</taxon>
        <taxon>Micromonosporaceae</taxon>
        <taxon>Actinorhabdospora</taxon>
    </lineage>
</organism>
<comment type="caution">
    <text evidence="1">The sequence shown here is derived from an EMBL/GenBank/DDBJ whole genome shotgun (WGS) entry which is preliminary data.</text>
</comment>
<keyword evidence="2" id="KW-1185">Reference proteome</keyword>
<dbReference type="PRINTS" id="PR00413">
    <property type="entry name" value="HADHALOGNASE"/>
</dbReference>
<dbReference type="FunFam" id="3.40.50.1000:FF:000162">
    <property type="entry name" value="HAD-like protein"/>
    <property type="match status" value="1"/>
</dbReference>
<dbReference type="SFLD" id="SFLDG01129">
    <property type="entry name" value="C1.5:_HAD__Beta-PGM__Phosphata"/>
    <property type="match status" value="1"/>
</dbReference>